<dbReference type="EMBL" id="VSRR010046284">
    <property type="protein sequence ID" value="MPC77618.1"/>
    <property type="molecule type" value="Genomic_DNA"/>
</dbReference>
<gene>
    <name evidence="2" type="ORF">E2C01_072076</name>
</gene>
<comment type="caution">
    <text evidence="2">The sequence shown here is derived from an EMBL/GenBank/DDBJ whole genome shotgun (WGS) entry which is preliminary data.</text>
</comment>
<accession>A0A5B7I9S4</accession>
<organism evidence="2 3">
    <name type="scientific">Portunus trituberculatus</name>
    <name type="common">Swimming crab</name>
    <name type="synonym">Neptunus trituberculatus</name>
    <dbReference type="NCBI Taxonomy" id="210409"/>
    <lineage>
        <taxon>Eukaryota</taxon>
        <taxon>Metazoa</taxon>
        <taxon>Ecdysozoa</taxon>
        <taxon>Arthropoda</taxon>
        <taxon>Crustacea</taxon>
        <taxon>Multicrustacea</taxon>
        <taxon>Malacostraca</taxon>
        <taxon>Eumalacostraca</taxon>
        <taxon>Eucarida</taxon>
        <taxon>Decapoda</taxon>
        <taxon>Pleocyemata</taxon>
        <taxon>Brachyura</taxon>
        <taxon>Eubrachyura</taxon>
        <taxon>Portunoidea</taxon>
        <taxon>Portunidae</taxon>
        <taxon>Portuninae</taxon>
        <taxon>Portunus</taxon>
    </lineage>
</organism>
<evidence type="ECO:0000313" key="3">
    <source>
        <dbReference type="Proteomes" id="UP000324222"/>
    </source>
</evidence>
<sequence length="75" mass="8570">MVKTEEEEEEEEVEHALRRSGRGSAAINRSKQTISVVYWRSPSWRGDEARLNELSEATSAFYVNACIQIRLPSLT</sequence>
<proteinExistence type="predicted"/>
<reference evidence="2 3" key="1">
    <citation type="submission" date="2019-05" db="EMBL/GenBank/DDBJ databases">
        <title>Another draft genome of Portunus trituberculatus and its Hox gene families provides insights of decapod evolution.</title>
        <authorList>
            <person name="Jeong J.-H."/>
            <person name="Song I."/>
            <person name="Kim S."/>
            <person name="Choi T."/>
            <person name="Kim D."/>
            <person name="Ryu S."/>
            <person name="Kim W."/>
        </authorList>
    </citation>
    <scope>NUCLEOTIDE SEQUENCE [LARGE SCALE GENOMIC DNA]</scope>
    <source>
        <tissue evidence="2">Muscle</tissue>
    </source>
</reference>
<evidence type="ECO:0000256" key="1">
    <source>
        <dbReference type="SAM" id="MobiDB-lite"/>
    </source>
</evidence>
<dbReference type="AlphaFoldDB" id="A0A5B7I9S4"/>
<dbReference type="Proteomes" id="UP000324222">
    <property type="component" value="Unassembled WGS sequence"/>
</dbReference>
<protein>
    <submittedName>
        <fullName evidence="2">Uncharacterized protein</fullName>
    </submittedName>
</protein>
<name>A0A5B7I9S4_PORTR</name>
<evidence type="ECO:0000313" key="2">
    <source>
        <dbReference type="EMBL" id="MPC77618.1"/>
    </source>
</evidence>
<keyword evidence="3" id="KW-1185">Reference proteome</keyword>
<feature type="region of interest" description="Disordered" evidence="1">
    <location>
        <begin position="1"/>
        <end position="25"/>
    </location>
</feature>
<feature type="compositionally biased region" description="Acidic residues" evidence="1">
    <location>
        <begin position="1"/>
        <end position="13"/>
    </location>
</feature>